<name>A0ACC1DH04_9NEOP</name>
<protein>
    <submittedName>
        <fullName evidence="1">Uncharacterized protein</fullName>
    </submittedName>
</protein>
<evidence type="ECO:0000313" key="1">
    <source>
        <dbReference type="EMBL" id="KAJ0183125.1"/>
    </source>
</evidence>
<accession>A0ACC1DH04</accession>
<dbReference type="EMBL" id="CM034388">
    <property type="protein sequence ID" value="KAJ0183125.1"/>
    <property type="molecule type" value="Genomic_DNA"/>
</dbReference>
<keyword evidence="2" id="KW-1185">Reference proteome</keyword>
<comment type="caution">
    <text evidence="1">The sequence shown here is derived from an EMBL/GenBank/DDBJ whole genome shotgun (WGS) entry which is preliminary data.</text>
</comment>
<proteinExistence type="predicted"/>
<reference evidence="1 2" key="1">
    <citation type="journal article" date="2021" name="Front. Genet.">
        <title>Chromosome-Level Genome Assembly Reveals Significant Gene Expansion in the Toll and IMD Signaling Pathways of Dendrolimus kikuchii.</title>
        <authorList>
            <person name="Zhou J."/>
            <person name="Wu P."/>
            <person name="Xiong Z."/>
            <person name="Liu N."/>
            <person name="Zhao N."/>
            <person name="Ji M."/>
            <person name="Qiu Y."/>
            <person name="Yang B."/>
        </authorList>
    </citation>
    <scope>NUCLEOTIDE SEQUENCE [LARGE SCALE GENOMIC DNA]</scope>
    <source>
        <strain evidence="1">Ann1</strain>
    </source>
</reference>
<sequence length="267" mass="30646">MEHENKGDITPPDLCRVGVRLPPFWAEEPAVWFAQIEGSFALSGIKDDNTKYFHVSAQLEHRFAAEVKDIIINPPATGKYEFLKIELIKRLSASREKELKQLLMHEELGDRRPSQFLRHLRHLAGKDVSDDFIRTVWTSRLPTSLQAVIASQSESKLEALADLADKVHDLVPSSPQVASTDAPRLYFDQLTREIAELKLEVKELSKRNTRDSQRSRSSRNRRSGSCTRSLSSYRKFPNCFYHHRYGDKARICLKPCDYQQGNERGAH</sequence>
<evidence type="ECO:0000313" key="2">
    <source>
        <dbReference type="Proteomes" id="UP000824533"/>
    </source>
</evidence>
<organism evidence="1 2">
    <name type="scientific">Dendrolimus kikuchii</name>
    <dbReference type="NCBI Taxonomy" id="765133"/>
    <lineage>
        <taxon>Eukaryota</taxon>
        <taxon>Metazoa</taxon>
        <taxon>Ecdysozoa</taxon>
        <taxon>Arthropoda</taxon>
        <taxon>Hexapoda</taxon>
        <taxon>Insecta</taxon>
        <taxon>Pterygota</taxon>
        <taxon>Neoptera</taxon>
        <taxon>Endopterygota</taxon>
        <taxon>Lepidoptera</taxon>
        <taxon>Glossata</taxon>
        <taxon>Ditrysia</taxon>
        <taxon>Bombycoidea</taxon>
        <taxon>Lasiocampidae</taxon>
        <taxon>Dendrolimus</taxon>
    </lineage>
</organism>
<gene>
    <name evidence="1" type="ORF">K1T71_001101</name>
</gene>
<dbReference type="Proteomes" id="UP000824533">
    <property type="component" value="Linkage Group LG02"/>
</dbReference>